<dbReference type="EMBL" id="QURB01000008">
    <property type="protein sequence ID" value="RFC53524.1"/>
    <property type="molecule type" value="Genomic_DNA"/>
</dbReference>
<name>A0A3E1EVD6_9FLAO</name>
<protein>
    <submittedName>
        <fullName evidence="1">Uncharacterized protein</fullName>
    </submittedName>
</protein>
<organism evidence="1 2">
    <name type="scientific">Brumimicrobium aurantiacum</name>
    <dbReference type="NCBI Taxonomy" id="1737063"/>
    <lineage>
        <taxon>Bacteria</taxon>
        <taxon>Pseudomonadati</taxon>
        <taxon>Bacteroidota</taxon>
        <taxon>Flavobacteriia</taxon>
        <taxon>Flavobacteriales</taxon>
        <taxon>Crocinitomicaceae</taxon>
        <taxon>Brumimicrobium</taxon>
    </lineage>
</organism>
<dbReference type="RefSeq" id="WP_116881583.1">
    <property type="nucleotide sequence ID" value="NZ_QURB01000008.1"/>
</dbReference>
<gene>
    <name evidence="1" type="ORF">DXU93_12220</name>
</gene>
<accession>A0A3E1EVD6</accession>
<evidence type="ECO:0000313" key="1">
    <source>
        <dbReference type="EMBL" id="RFC53524.1"/>
    </source>
</evidence>
<comment type="caution">
    <text evidence="1">The sequence shown here is derived from an EMBL/GenBank/DDBJ whole genome shotgun (WGS) entry which is preliminary data.</text>
</comment>
<keyword evidence="2" id="KW-1185">Reference proteome</keyword>
<dbReference type="OrthoDB" id="1441229at2"/>
<reference evidence="1 2" key="1">
    <citation type="submission" date="2018-08" db="EMBL/GenBank/DDBJ databases">
        <title>The draft genome squence of Brumimicrobium sp. N62.</title>
        <authorList>
            <person name="Du Z.-J."/>
            <person name="Luo H.-R."/>
        </authorList>
    </citation>
    <scope>NUCLEOTIDE SEQUENCE [LARGE SCALE GENOMIC DNA]</scope>
    <source>
        <strain evidence="1 2">N62</strain>
    </source>
</reference>
<dbReference type="Proteomes" id="UP000257127">
    <property type="component" value="Unassembled WGS sequence"/>
</dbReference>
<evidence type="ECO:0000313" key="2">
    <source>
        <dbReference type="Proteomes" id="UP000257127"/>
    </source>
</evidence>
<proteinExistence type="predicted"/>
<dbReference type="AlphaFoldDB" id="A0A3E1EVD6"/>
<sequence length="151" mass="17480">MNRYLEQLIEDMDVVISSQNAVRSHLDILGESELCESEEGIICCERTEKLSKIIGFDRCYFPPHEKLTDDQLTVVYTQLLCVLDNFNFFLDFPNGLDVRSKYVMLLDIMDEETTYSNAKVTVLEFCDYDYDTCPFGAELCQCKAYEELAKC</sequence>